<evidence type="ECO:0000259" key="1">
    <source>
        <dbReference type="PROSITE" id="PS50878"/>
    </source>
</evidence>
<dbReference type="Proteomes" id="UP000257109">
    <property type="component" value="Unassembled WGS sequence"/>
</dbReference>
<name>A0A371HL27_MUCPR</name>
<dbReference type="Pfam" id="PF00078">
    <property type="entry name" value="RVT_1"/>
    <property type="match status" value="1"/>
</dbReference>
<dbReference type="SUPFAM" id="SSF56672">
    <property type="entry name" value="DNA/RNA polymerases"/>
    <property type="match status" value="1"/>
</dbReference>
<organism evidence="2 3">
    <name type="scientific">Mucuna pruriens</name>
    <name type="common">Velvet bean</name>
    <name type="synonym">Dolichos pruriens</name>
    <dbReference type="NCBI Taxonomy" id="157652"/>
    <lineage>
        <taxon>Eukaryota</taxon>
        <taxon>Viridiplantae</taxon>
        <taxon>Streptophyta</taxon>
        <taxon>Embryophyta</taxon>
        <taxon>Tracheophyta</taxon>
        <taxon>Spermatophyta</taxon>
        <taxon>Magnoliopsida</taxon>
        <taxon>eudicotyledons</taxon>
        <taxon>Gunneridae</taxon>
        <taxon>Pentapetalae</taxon>
        <taxon>rosids</taxon>
        <taxon>fabids</taxon>
        <taxon>Fabales</taxon>
        <taxon>Fabaceae</taxon>
        <taxon>Papilionoideae</taxon>
        <taxon>50 kb inversion clade</taxon>
        <taxon>NPAAA clade</taxon>
        <taxon>indigoferoid/millettioid clade</taxon>
        <taxon>Phaseoleae</taxon>
        <taxon>Mucuna</taxon>
    </lineage>
</organism>
<feature type="non-terminal residue" evidence="2">
    <location>
        <position position="1"/>
    </location>
</feature>
<dbReference type="InterPro" id="IPR053134">
    <property type="entry name" value="RNA-dir_DNA_polymerase"/>
</dbReference>
<keyword evidence="3" id="KW-1185">Reference proteome</keyword>
<dbReference type="Gene3D" id="3.10.10.10">
    <property type="entry name" value="HIV Type 1 Reverse Transcriptase, subunit A, domain 1"/>
    <property type="match status" value="2"/>
</dbReference>
<evidence type="ECO:0000313" key="3">
    <source>
        <dbReference type="Proteomes" id="UP000257109"/>
    </source>
</evidence>
<dbReference type="InterPro" id="IPR043128">
    <property type="entry name" value="Rev_trsase/Diguanyl_cyclase"/>
</dbReference>
<reference evidence="2" key="1">
    <citation type="submission" date="2018-05" db="EMBL/GenBank/DDBJ databases">
        <title>Draft genome of Mucuna pruriens seed.</title>
        <authorList>
            <person name="Nnadi N.E."/>
            <person name="Vos R."/>
            <person name="Hasami M.H."/>
            <person name="Devisetty U.K."/>
            <person name="Aguiy J.C."/>
        </authorList>
    </citation>
    <scope>NUCLEOTIDE SEQUENCE [LARGE SCALE GENOMIC DNA]</scope>
    <source>
        <strain evidence="2">JCA_2017</strain>
    </source>
</reference>
<dbReference type="OrthoDB" id="1705436at2759"/>
<dbReference type="PANTHER" id="PTHR24559">
    <property type="entry name" value="TRANSPOSON TY3-I GAG-POL POLYPROTEIN"/>
    <property type="match status" value="1"/>
</dbReference>
<dbReference type="Gene3D" id="3.30.70.270">
    <property type="match status" value="2"/>
</dbReference>
<evidence type="ECO:0000313" key="2">
    <source>
        <dbReference type="EMBL" id="RDY03505.1"/>
    </source>
</evidence>
<accession>A0A371HL27</accession>
<dbReference type="InterPro" id="IPR043502">
    <property type="entry name" value="DNA/RNA_pol_sf"/>
</dbReference>
<dbReference type="CDD" id="cd01647">
    <property type="entry name" value="RT_LTR"/>
    <property type="match status" value="1"/>
</dbReference>
<dbReference type="PROSITE" id="PS50878">
    <property type="entry name" value="RT_POL"/>
    <property type="match status" value="1"/>
</dbReference>
<dbReference type="FunFam" id="3.30.70.270:FF:000003">
    <property type="entry name" value="Transposon Ty3-G Gag-Pol polyprotein"/>
    <property type="match status" value="1"/>
</dbReference>
<sequence length="165" mass="19240">MSPFVMPIILVPKKDGTWRMCIDCKPINNITFTYRHPIPHLDDLIRVNEGDERKTTFKTKFRLYEFLIMPFGLSNAPSTFMRLMNHVLRSLIGKRVVIYFDDILIYSTCLNDHLLHVRSVLEILRKETLLSNIEKFIFCINKVIFLGFLVGSYGVKVDSEKVKAI</sequence>
<comment type="caution">
    <text evidence="2">The sequence shown here is derived from an EMBL/GenBank/DDBJ whole genome shotgun (WGS) entry which is preliminary data.</text>
</comment>
<dbReference type="InterPro" id="IPR000477">
    <property type="entry name" value="RT_dom"/>
</dbReference>
<dbReference type="AlphaFoldDB" id="A0A371HL27"/>
<proteinExistence type="predicted"/>
<gene>
    <name evidence="2" type="primary">pol</name>
    <name evidence="2" type="ORF">CR513_12909</name>
</gene>
<protein>
    <submittedName>
        <fullName evidence="2">Retrovirus-related Pol polyprotein from transposon 17.6</fullName>
    </submittedName>
</protein>
<feature type="domain" description="Reverse transcriptase" evidence="1">
    <location>
        <begin position="1"/>
        <end position="150"/>
    </location>
</feature>
<dbReference type="EMBL" id="QJKJ01002288">
    <property type="protein sequence ID" value="RDY03505.1"/>
    <property type="molecule type" value="Genomic_DNA"/>
</dbReference>
<dbReference type="PANTHER" id="PTHR24559:SF437">
    <property type="entry name" value="RNA-DIRECTED DNA POLYMERASE HOMOLOG"/>
    <property type="match status" value="1"/>
</dbReference>